<feature type="region of interest" description="Disordered" evidence="1">
    <location>
        <begin position="178"/>
        <end position="231"/>
    </location>
</feature>
<gene>
    <name evidence="2" type="ORF">PENDEC_c035G06571</name>
</gene>
<name>A0A1V6NUP2_PENDC</name>
<feature type="compositionally biased region" description="Basic residues" evidence="1">
    <location>
        <begin position="219"/>
        <end position="231"/>
    </location>
</feature>
<feature type="region of interest" description="Disordered" evidence="1">
    <location>
        <begin position="30"/>
        <end position="70"/>
    </location>
</feature>
<evidence type="ECO:0000256" key="1">
    <source>
        <dbReference type="SAM" id="MobiDB-lite"/>
    </source>
</evidence>
<dbReference type="Proteomes" id="UP000191522">
    <property type="component" value="Unassembled WGS sequence"/>
</dbReference>
<comment type="caution">
    <text evidence="2">The sequence shown here is derived from an EMBL/GenBank/DDBJ whole genome shotgun (WGS) entry which is preliminary data.</text>
</comment>
<dbReference type="AlphaFoldDB" id="A0A1V6NUP2"/>
<feature type="compositionally biased region" description="Polar residues" evidence="1">
    <location>
        <begin position="190"/>
        <end position="204"/>
    </location>
</feature>
<feature type="compositionally biased region" description="Basic and acidic residues" evidence="1">
    <location>
        <begin position="178"/>
        <end position="187"/>
    </location>
</feature>
<accession>A0A1V6NUP2</accession>
<evidence type="ECO:0000313" key="2">
    <source>
        <dbReference type="EMBL" id="OQD68453.1"/>
    </source>
</evidence>
<protein>
    <submittedName>
        <fullName evidence="2">Uncharacterized protein</fullName>
    </submittedName>
</protein>
<evidence type="ECO:0000313" key="3">
    <source>
        <dbReference type="Proteomes" id="UP000191522"/>
    </source>
</evidence>
<dbReference type="OMA" id="MKFMRRA"/>
<sequence length="231" mass="25092">MSSSPGAAAKPEKTMSSRLLTMKFMQRAAATAAVRESLSGSDDKPPTPKRARLSTEAESPGTPETPQAELDAINAALKAEDEKRREALSRQAAEAGETEWVLDIPATSYPSPPMVVAADSLDAEGNILRGGRKSFGNFKRKPRYVQTQAGDGGEVAVDMEDQMTDITDPAQRDAMIERQKARAETRAKIKNNTHNFKLSDLTSISGGGGRMKPPQRSLSQKKQKNKKRKSH</sequence>
<proteinExistence type="predicted"/>
<reference evidence="3" key="1">
    <citation type="journal article" date="2017" name="Nat. Microbiol.">
        <title>Global analysis of biosynthetic gene clusters reveals vast potential of secondary metabolite production in Penicillium species.</title>
        <authorList>
            <person name="Nielsen J.C."/>
            <person name="Grijseels S."/>
            <person name="Prigent S."/>
            <person name="Ji B."/>
            <person name="Dainat J."/>
            <person name="Nielsen K.F."/>
            <person name="Frisvad J.C."/>
            <person name="Workman M."/>
            <person name="Nielsen J."/>
        </authorList>
    </citation>
    <scope>NUCLEOTIDE SEQUENCE [LARGE SCALE GENOMIC DNA]</scope>
    <source>
        <strain evidence="3">IBT 11843</strain>
    </source>
</reference>
<organism evidence="2 3">
    <name type="scientific">Penicillium decumbens</name>
    <dbReference type="NCBI Taxonomy" id="69771"/>
    <lineage>
        <taxon>Eukaryota</taxon>
        <taxon>Fungi</taxon>
        <taxon>Dikarya</taxon>
        <taxon>Ascomycota</taxon>
        <taxon>Pezizomycotina</taxon>
        <taxon>Eurotiomycetes</taxon>
        <taxon>Eurotiomycetidae</taxon>
        <taxon>Eurotiales</taxon>
        <taxon>Aspergillaceae</taxon>
        <taxon>Penicillium</taxon>
    </lineage>
</organism>
<keyword evidence="3" id="KW-1185">Reference proteome</keyword>
<dbReference type="EMBL" id="MDYL01000035">
    <property type="protein sequence ID" value="OQD68453.1"/>
    <property type="molecule type" value="Genomic_DNA"/>
</dbReference>
<dbReference type="OrthoDB" id="427960at2759"/>
<dbReference type="STRING" id="69771.A0A1V6NUP2"/>